<reference evidence="1" key="1">
    <citation type="journal article" date="2020" name="Microorganisms">
        <title>Reliable Identification of Environmental Pseudomonas Isolates Using the rpoD Gene.</title>
        <authorList>
            <consortium name="The Broad Institute Genome Sequencing Platform"/>
            <person name="Girard L."/>
            <person name="Lood C."/>
            <person name="Rokni-Zadeh H."/>
            <person name="van Noort V."/>
            <person name="Lavigne R."/>
            <person name="De Mot R."/>
        </authorList>
    </citation>
    <scope>NUCLEOTIDE SEQUENCE</scope>
    <source>
        <strain evidence="1">BW13M1</strain>
    </source>
</reference>
<organism evidence="1">
    <name type="scientific">Pseudomonas peradeniyensis</name>
    <dbReference type="NCBI Taxonomy" id="2745488"/>
    <lineage>
        <taxon>Bacteria</taxon>
        <taxon>Pseudomonadati</taxon>
        <taxon>Pseudomonadota</taxon>
        <taxon>Gammaproteobacteria</taxon>
        <taxon>Pseudomonadales</taxon>
        <taxon>Pseudomonadaceae</taxon>
        <taxon>Pseudomonas</taxon>
    </lineage>
</organism>
<evidence type="ECO:0000313" key="1">
    <source>
        <dbReference type="EMBL" id="MBC3448964.1"/>
    </source>
</evidence>
<gene>
    <name evidence="1" type="ORF">HU751_24590</name>
</gene>
<proteinExistence type="predicted"/>
<reference evidence="1" key="2">
    <citation type="submission" date="2020-07" db="EMBL/GenBank/DDBJ databases">
        <authorList>
            <person name="Lood C."/>
            <person name="Girard L."/>
        </authorList>
    </citation>
    <scope>NUCLEOTIDE SEQUENCE</scope>
    <source>
        <strain evidence="1">BW13M1</strain>
    </source>
</reference>
<name>A0A923GDP5_9PSED</name>
<comment type="caution">
    <text evidence="1">The sequence shown here is derived from an EMBL/GenBank/DDBJ whole genome shotgun (WGS) entry which is preliminary data.</text>
</comment>
<dbReference type="AlphaFoldDB" id="A0A923GDP5"/>
<accession>A0A923GDP5</accession>
<sequence length="105" mass="11120">MPKDIRLDNFGGGPSAVDPKKYIVISLQGSLLTGPWNRAAATLSGFPSNGRWTYVPDADGVMLHDDDGKLIGTLQGLVPGNSDSSGDVTLTELLPFAFASWSLQD</sequence>
<dbReference type="EMBL" id="JABWRJ010000051">
    <property type="protein sequence ID" value="MBC3448964.1"/>
    <property type="molecule type" value="Genomic_DNA"/>
</dbReference>
<dbReference type="RefSeq" id="WP_186735407.1">
    <property type="nucleotide sequence ID" value="NZ_JABWRJ020000001.1"/>
</dbReference>
<protein>
    <submittedName>
        <fullName evidence="1">Uncharacterized protein</fullName>
    </submittedName>
</protein>